<dbReference type="Proteomes" id="UP000596661">
    <property type="component" value="Unassembled WGS sequence"/>
</dbReference>
<dbReference type="Gramene" id="evm.model.ctgX26.2">
    <property type="protein sequence ID" value="cds.evm.model.ctgX26.2"/>
    <property type="gene ID" value="evm.TU.ctgX26.2"/>
</dbReference>
<sequence>MISLLCLRFPHACSFSSDLRLDNVFIFSSYLRVVIISAFLSNDGWREVLPQSDQLVVIKAKLHALKVVRESKHFVLFVCKGTARLKLVIPINGAKLLTVIPDYRHVVPGYRLLESGCSVPLVGSSNLP</sequence>
<proteinExistence type="predicted"/>
<name>A0A803QS56_CANSA</name>
<dbReference type="AlphaFoldDB" id="A0A803QS56"/>
<protein>
    <submittedName>
        <fullName evidence="1">Uncharacterized protein</fullName>
    </submittedName>
</protein>
<accession>A0A803QS56</accession>
<evidence type="ECO:0000313" key="1">
    <source>
        <dbReference type="EnsemblPlants" id="cds.evm.model.ctgX26.2"/>
    </source>
</evidence>
<reference evidence="1" key="1">
    <citation type="submission" date="2021-03" db="UniProtKB">
        <authorList>
            <consortium name="EnsemblPlants"/>
        </authorList>
    </citation>
    <scope>IDENTIFICATION</scope>
</reference>
<organism evidence="1 2">
    <name type="scientific">Cannabis sativa</name>
    <name type="common">Hemp</name>
    <name type="synonym">Marijuana</name>
    <dbReference type="NCBI Taxonomy" id="3483"/>
    <lineage>
        <taxon>Eukaryota</taxon>
        <taxon>Viridiplantae</taxon>
        <taxon>Streptophyta</taxon>
        <taxon>Embryophyta</taxon>
        <taxon>Tracheophyta</taxon>
        <taxon>Spermatophyta</taxon>
        <taxon>Magnoliopsida</taxon>
        <taxon>eudicotyledons</taxon>
        <taxon>Gunneridae</taxon>
        <taxon>Pentapetalae</taxon>
        <taxon>rosids</taxon>
        <taxon>fabids</taxon>
        <taxon>Rosales</taxon>
        <taxon>Cannabaceae</taxon>
        <taxon>Cannabis</taxon>
    </lineage>
</organism>
<dbReference type="EnsemblPlants" id="evm.model.ctgX26.2">
    <property type="protein sequence ID" value="cds.evm.model.ctgX26.2"/>
    <property type="gene ID" value="evm.TU.ctgX26.2"/>
</dbReference>
<keyword evidence="2" id="KW-1185">Reference proteome</keyword>
<evidence type="ECO:0000313" key="2">
    <source>
        <dbReference type="Proteomes" id="UP000596661"/>
    </source>
</evidence>